<dbReference type="AlphaFoldDB" id="A0A482VFZ5"/>
<keyword evidence="2" id="KW-1185">Reference proteome</keyword>
<comment type="caution">
    <text evidence="1">The sequence shown here is derived from an EMBL/GenBank/DDBJ whole genome shotgun (WGS) entry which is preliminary data.</text>
</comment>
<name>A0A482VFZ5_ASBVE</name>
<protein>
    <submittedName>
        <fullName evidence="1">Uncharacterized protein</fullName>
    </submittedName>
</protein>
<dbReference type="Proteomes" id="UP000292052">
    <property type="component" value="Unassembled WGS sequence"/>
</dbReference>
<reference evidence="1 2" key="1">
    <citation type="submission" date="2017-03" db="EMBL/GenBank/DDBJ databases">
        <title>Genome of the blue death feigning beetle - Asbolus verrucosus.</title>
        <authorList>
            <person name="Rider S.D."/>
        </authorList>
    </citation>
    <scope>NUCLEOTIDE SEQUENCE [LARGE SCALE GENOMIC DNA]</scope>
    <source>
        <strain evidence="1">Butters</strain>
        <tissue evidence="1">Head and leg muscle</tissue>
    </source>
</reference>
<gene>
    <name evidence="1" type="ORF">BDFB_004971</name>
</gene>
<accession>A0A482VFZ5</accession>
<dbReference type="EMBL" id="QDEB01106167">
    <property type="protein sequence ID" value="RZC00548.1"/>
    <property type="molecule type" value="Genomic_DNA"/>
</dbReference>
<organism evidence="1 2">
    <name type="scientific">Asbolus verrucosus</name>
    <name type="common">Desert ironclad beetle</name>
    <dbReference type="NCBI Taxonomy" id="1661398"/>
    <lineage>
        <taxon>Eukaryota</taxon>
        <taxon>Metazoa</taxon>
        <taxon>Ecdysozoa</taxon>
        <taxon>Arthropoda</taxon>
        <taxon>Hexapoda</taxon>
        <taxon>Insecta</taxon>
        <taxon>Pterygota</taxon>
        <taxon>Neoptera</taxon>
        <taxon>Endopterygota</taxon>
        <taxon>Coleoptera</taxon>
        <taxon>Polyphaga</taxon>
        <taxon>Cucujiformia</taxon>
        <taxon>Tenebrionidae</taxon>
        <taxon>Pimeliinae</taxon>
        <taxon>Asbolus</taxon>
    </lineage>
</organism>
<evidence type="ECO:0000313" key="1">
    <source>
        <dbReference type="EMBL" id="RZC00548.1"/>
    </source>
</evidence>
<sequence length="53" mass="6427">MIFTTEHKIFITESYFRNGVIENGEWRYSSRTCLQEFRQNNSIVCIKLRHTQT</sequence>
<evidence type="ECO:0000313" key="2">
    <source>
        <dbReference type="Proteomes" id="UP000292052"/>
    </source>
</evidence>
<proteinExistence type="predicted"/>